<sequence length="185" mass="20306">MLKLCILFISLLALSGCATQPKSVILNPIYTSGKVSQINTSMQANVIDHRITNFTIKVLNQEPAVYLPDASLPLKVQSAFANALTSNGATVITSSNRKITLKINAFHSKITESLTQHESNATADWQVIASHNNNTFEKRYTGQSKITGPLKHDQAKVETQLNGLIQKMLTRIVSDQALIDFLQGQ</sequence>
<proteinExistence type="predicted"/>
<protein>
    <submittedName>
        <fullName evidence="2">Lipoprotein</fullName>
    </submittedName>
</protein>
<gene>
    <name evidence="2" type="primary">yajG</name>
    <name evidence="2" type="ORF">PCIT_a2239</name>
</gene>
<dbReference type="Pfam" id="PF03923">
    <property type="entry name" value="Lipoprotein_16"/>
    <property type="match status" value="1"/>
</dbReference>
<dbReference type="Proteomes" id="UP000016487">
    <property type="component" value="Unassembled WGS sequence"/>
</dbReference>
<accession>A0AAD4AJG9</accession>
<evidence type="ECO:0000256" key="1">
    <source>
        <dbReference type="SAM" id="SignalP"/>
    </source>
</evidence>
<evidence type="ECO:0000313" key="3">
    <source>
        <dbReference type="Proteomes" id="UP000016487"/>
    </source>
</evidence>
<feature type="signal peptide" evidence="1">
    <location>
        <begin position="1"/>
        <end position="18"/>
    </location>
</feature>
<dbReference type="EMBL" id="AHBZ03000015">
    <property type="protein sequence ID" value="KAF7772213.1"/>
    <property type="molecule type" value="Genomic_DNA"/>
</dbReference>
<dbReference type="InterPro" id="IPR005619">
    <property type="entry name" value="Uncharacterised_YajG"/>
</dbReference>
<evidence type="ECO:0000313" key="2">
    <source>
        <dbReference type="EMBL" id="KAF7772213.1"/>
    </source>
</evidence>
<name>A0AAD4AJG9_9GAMM</name>
<keyword evidence="2" id="KW-0449">Lipoprotein</keyword>
<dbReference type="RefSeq" id="WP_010362835.1">
    <property type="nucleotide sequence ID" value="NZ_AHBZ03000015.1"/>
</dbReference>
<keyword evidence="1" id="KW-0732">Signal</keyword>
<reference evidence="2" key="2">
    <citation type="submission" date="2015-03" db="EMBL/GenBank/DDBJ databases">
        <title>Genome sequence of Pseudoalteromonas citrea.</title>
        <authorList>
            <person name="Xie B.-B."/>
            <person name="Rong J.-C."/>
            <person name="Qin Q.-L."/>
            <person name="Zhang Y.-Z."/>
        </authorList>
    </citation>
    <scope>NUCLEOTIDE SEQUENCE</scope>
    <source>
        <strain evidence="2">DSM 8771</strain>
    </source>
</reference>
<comment type="caution">
    <text evidence="2">The sequence shown here is derived from an EMBL/GenBank/DDBJ whole genome shotgun (WGS) entry which is preliminary data.</text>
</comment>
<organism evidence="2 3">
    <name type="scientific">Pseudoalteromonas citrea</name>
    <dbReference type="NCBI Taxonomy" id="43655"/>
    <lineage>
        <taxon>Bacteria</taxon>
        <taxon>Pseudomonadati</taxon>
        <taxon>Pseudomonadota</taxon>
        <taxon>Gammaproteobacteria</taxon>
        <taxon>Alteromonadales</taxon>
        <taxon>Pseudoalteromonadaceae</taxon>
        <taxon>Pseudoalteromonas</taxon>
    </lineage>
</organism>
<dbReference type="PROSITE" id="PS51257">
    <property type="entry name" value="PROKAR_LIPOPROTEIN"/>
    <property type="match status" value="1"/>
</dbReference>
<reference evidence="2" key="1">
    <citation type="journal article" date="2012" name="J. Bacteriol.">
        <title>Genome sequences of type strains of seven species of the marine bacterium Pseudoalteromonas.</title>
        <authorList>
            <person name="Xie B.B."/>
            <person name="Shu Y.L."/>
            <person name="Qin Q.L."/>
            <person name="Rong J.C."/>
            <person name="Zhang X.Y."/>
            <person name="Chen X.L."/>
            <person name="Shi M."/>
            <person name="He H.L."/>
            <person name="Zhou B.C."/>
            <person name="Zhang Y.Z."/>
        </authorList>
    </citation>
    <scope>NUCLEOTIDE SEQUENCE</scope>
    <source>
        <strain evidence="2">DSM 8771</strain>
    </source>
</reference>
<feature type="chain" id="PRO_5041975202" evidence="1">
    <location>
        <begin position="19"/>
        <end position="185"/>
    </location>
</feature>
<dbReference type="AlphaFoldDB" id="A0AAD4AJG9"/>